<feature type="region of interest" description="Disordered" evidence="1">
    <location>
        <begin position="1"/>
        <end position="23"/>
    </location>
</feature>
<dbReference type="RefSeq" id="WP_111271491.1">
    <property type="nucleotide sequence ID" value="NZ_QKWW01000048.1"/>
</dbReference>
<evidence type="ECO:0008006" key="5">
    <source>
        <dbReference type="Google" id="ProtNLM"/>
    </source>
</evidence>
<organism evidence="3 4">
    <name type="scientific">Paenibacillus silvae</name>
    <dbReference type="NCBI Taxonomy" id="1325358"/>
    <lineage>
        <taxon>Bacteria</taxon>
        <taxon>Bacillati</taxon>
        <taxon>Bacillota</taxon>
        <taxon>Bacilli</taxon>
        <taxon>Bacillales</taxon>
        <taxon>Paenibacillaceae</taxon>
        <taxon>Paenibacillus</taxon>
    </lineage>
</organism>
<dbReference type="AlphaFoldDB" id="A0A2W6NFB4"/>
<feature type="transmembrane region" description="Helical" evidence="2">
    <location>
        <begin position="133"/>
        <end position="158"/>
    </location>
</feature>
<proteinExistence type="predicted"/>
<reference evidence="3 4" key="1">
    <citation type="submission" date="2018-06" db="EMBL/GenBank/DDBJ databases">
        <title>Isolation of heavy metals resistant Paenibacillus silvae NC2 from Gold-Copper mine in ZiJin, China.</title>
        <authorList>
            <person name="Xu J."/>
            <person name="Mazhar H.S."/>
            <person name="Rensing C."/>
        </authorList>
    </citation>
    <scope>NUCLEOTIDE SEQUENCE [LARGE SCALE GENOMIC DNA]</scope>
    <source>
        <strain evidence="3 4">NC2</strain>
    </source>
</reference>
<evidence type="ECO:0000313" key="4">
    <source>
        <dbReference type="Proteomes" id="UP000249204"/>
    </source>
</evidence>
<protein>
    <recommendedName>
        <fullName evidence="5">DUF4064 domain-containing protein</fullName>
    </recommendedName>
</protein>
<feature type="transmembrane region" description="Helical" evidence="2">
    <location>
        <begin position="53"/>
        <end position="78"/>
    </location>
</feature>
<feature type="transmembrane region" description="Helical" evidence="2">
    <location>
        <begin position="98"/>
        <end position="126"/>
    </location>
</feature>
<evidence type="ECO:0000313" key="3">
    <source>
        <dbReference type="EMBL" id="PZT54335.1"/>
    </source>
</evidence>
<evidence type="ECO:0000256" key="2">
    <source>
        <dbReference type="SAM" id="Phobius"/>
    </source>
</evidence>
<keyword evidence="2" id="KW-0812">Transmembrane</keyword>
<keyword evidence="2" id="KW-1133">Transmembrane helix</keyword>
<evidence type="ECO:0000256" key="1">
    <source>
        <dbReference type="SAM" id="MobiDB-lite"/>
    </source>
</evidence>
<name>A0A2W6NFB4_9BACL</name>
<gene>
    <name evidence="3" type="ORF">DN757_17550</name>
</gene>
<comment type="caution">
    <text evidence="3">The sequence shown here is derived from an EMBL/GenBank/DDBJ whole genome shotgun (WGS) entry which is preliminary data.</text>
</comment>
<accession>A0A2W6NFB4</accession>
<dbReference type="EMBL" id="QKWW01000048">
    <property type="protein sequence ID" value="PZT54335.1"/>
    <property type="molecule type" value="Genomic_DNA"/>
</dbReference>
<keyword evidence="2" id="KW-0472">Membrane</keyword>
<dbReference type="Proteomes" id="UP000249204">
    <property type="component" value="Unassembled WGS sequence"/>
</dbReference>
<sequence>MDDHNSQNSGWNNNASSQAGYSNPYSSSNTDYMLSSDPGAHPAARLKHSGPGIASFIVGLVGLIGHIITFVLASLALYGSMELLDSSISREELAFHPAIVLASLAFLICLILNLAGIILGVIGLVLKNRRKVFAIIGTILNSLLILLIAGLLLASIYMM</sequence>